<dbReference type="InterPro" id="IPR045864">
    <property type="entry name" value="aa-tRNA-synth_II/BPL/LPL"/>
</dbReference>
<dbReference type="PRINTS" id="PR01046">
    <property type="entry name" value="TRNASYNTHPRO"/>
</dbReference>
<dbReference type="Pfam" id="PF00587">
    <property type="entry name" value="tRNA-synt_2b"/>
    <property type="match status" value="1"/>
</dbReference>
<dbReference type="EC" id="6.1.1.15" evidence="4"/>
<keyword evidence="8" id="KW-0067">ATP-binding</keyword>
<reference evidence="14" key="1">
    <citation type="submission" date="2023-08" db="EMBL/GenBank/DDBJ databases">
        <title>Black Yeasts Isolated from many extreme environments.</title>
        <authorList>
            <person name="Coleine C."/>
            <person name="Stajich J.E."/>
            <person name="Selbmann L."/>
        </authorList>
    </citation>
    <scope>NUCLEOTIDE SEQUENCE</scope>
    <source>
        <strain evidence="14">CCFEE 5401</strain>
    </source>
</reference>
<evidence type="ECO:0000256" key="10">
    <source>
        <dbReference type="ARBA" id="ARBA00023146"/>
    </source>
</evidence>
<evidence type="ECO:0000256" key="1">
    <source>
        <dbReference type="ARBA" id="ARBA00004496"/>
    </source>
</evidence>
<dbReference type="InterPro" id="IPR004154">
    <property type="entry name" value="Anticodon-bd"/>
</dbReference>
<evidence type="ECO:0000256" key="2">
    <source>
        <dbReference type="ARBA" id="ARBA00008226"/>
    </source>
</evidence>
<keyword evidence="6" id="KW-0436">Ligase</keyword>
<comment type="caution">
    <text evidence="14">The sequence shown here is derived from an EMBL/GenBank/DDBJ whole genome shotgun (WGS) entry which is preliminary data.</text>
</comment>
<gene>
    <name evidence="14" type="ORF">LTR62_001983</name>
</gene>
<organism evidence="14 15">
    <name type="scientific">Meristemomyces frigidus</name>
    <dbReference type="NCBI Taxonomy" id="1508187"/>
    <lineage>
        <taxon>Eukaryota</taxon>
        <taxon>Fungi</taxon>
        <taxon>Dikarya</taxon>
        <taxon>Ascomycota</taxon>
        <taxon>Pezizomycotina</taxon>
        <taxon>Dothideomycetes</taxon>
        <taxon>Dothideomycetidae</taxon>
        <taxon>Mycosphaerellales</taxon>
        <taxon>Teratosphaeriaceae</taxon>
        <taxon>Meristemomyces</taxon>
    </lineage>
</organism>
<evidence type="ECO:0000256" key="8">
    <source>
        <dbReference type="ARBA" id="ARBA00022840"/>
    </source>
</evidence>
<evidence type="ECO:0000256" key="12">
    <source>
        <dbReference type="ARBA" id="ARBA00047671"/>
    </source>
</evidence>
<dbReference type="FunFam" id="3.30.930.10:FF:000066">
    <property type="entry name" value="Proline--tRNA ligase"/>
    <property type="match status" value="1"/>
</dbReference>
<keyword evidence="10" id="KW-0030">Aminoacyl-tRNA synthetase</keyword>
<dbReference type="GO" id="GO:0005524">
    <property type="term" value="F:ATP binding"/>
    <property type="evidence" value="ECO:0007669"/>
    <property type="project" value="UniProtKB-KW"/>
</dbReference>
<dbReference type="Proteomes" id="UP001310890">
    <property type="component" value="Unassembled WGS sequence"/>
</dbReference>
<dbReference type="GO" id="GO:0004827">
    <property type="term" value="F:proline-tRNA ligase activity"/>
    <property type="evidence" value="ECO:0007669"/>
    <property type="project" value="UniProtKB-EC"/>
</dbReference>
<evidence type="ECO:0000256" key="9">
    <source>
        <dbReference type="ARBA" id="ARBA00022917"/>
    </source>
</evidence>
<comment type="subcellular location">
    <subcellularLocation>
        <location evidence="1">Cytoplasm</location>
    </subcellularLocation>
</comment>
<protein>
    <recommendedName>
        <fullName evidence="4">proline--tRNA ligase</fullName>
        <ecNumber evidence="4">6.1.1.15</ecNumber>
    </recommendedName>
    <alternativeName>
        <fullName evidence="11">Prolyl-tRNA synthetase</fullName>
    </alternativeName>
</protein>
<evidence type="ECO:0000256" key="4">
    <source>
        <dbReference type="ARBA" id="ARBA00012831"/>
    </source>
</evidence>
<dbReference type="SUPFAM" id="SSF52954">
    <property type="entry name" value="Class II aaRS ABD-related"/>
    <property type="match status" value="1"/>
</dbReference>
<evidence type="ECO:0000256" key="5">
    <source>
        <dbReference type="ARBA" id="ARBA00022490"/>
    </source>
</evidence>
<keyword evidence="5" id="KW-0963">Cytoplasm</keyword>
<dbReference type="PROSITE" id="PS50862">
    <property type="entry name" value="AA_TRNA_LIGASE_II"/>
    <property type="match status" value="1"/>
</dbReference>
<evidence type="ECO:0000256" key="3">
    <source>
        <dbReference type="ARBA" id="ARBA00011738"/>
    </source>
</evidence>
<dbReference type="InterPro" id="IPR002314">
    <property type="entry name" value="aa-tRNA-synt_IIb"/>
</dbReference>
<sequence>MLNLYGSTTSLRQVLALNKTTFGRATRNFHYDGRNRLSSFWTPTQSKKPEGTSAEDGHDLLVRAGFLRQAHSGIFHLLPLGLRVQAKIERLIDKHMLGLGASKVALSSLSSEDLWQRSGRLDKGRGSEFLRLSDRKGAKLLLSPTHEEEITTVVANAVHSHKQLPLRLYQVSRKYRDEARPRQGLLRGREFVMKDLYTFDATSEAAHETYASVRAAYRAFLDELRLPYLVATADSGNMGGNLSHEYHFASQSGEDTIIQCKECDYSINEELYIGRPHTSEKTQVAVEQTALTYMVTKDRKTILCILYPQGSQLNNQAIKAVSPTIDLSVEDAQQAFLDGGAESSTTKNNFSVLCDPRVPKDAAGLLAADEHQRFLARIGATTTFSALDSKAEGTDDLILLTQAREGDSCPGCATGTLVPHKAVEIGHTFHLGTRYSEPLDLRVTGVQNKQSLVHMGCHGIGVSRLIGAAAALLSDSRGLNWPLAIAPFGVLVIRAGATSAEDAEGIYDCLNAAQSGTDTVIDDRADLPVGWKLNDADLIGYPFIVVVGKAWVERKAVELQCRRLGVKEEVSEADLLGRLAELGQKL</sequence>
<dbReference type="PANTHER" id="PTHR42753:SF2">
    <property type="entry name" value="PROLINE--TRNA LIGASE"/>
    <property type="match status" value="1"/>
</dbReference>
<dbReference type="GO" id="GO:0006433">
    <property type="term" value="P:prolyl-tRNA aminoacylation"/>
    <property type="evidence" value="ECO:0007669"/>
    <property type="project" value="InterPro"/>
</dbReference>
<accession>A0AAN7YHQ5</accession>
<dbReference type="InterPro" id="IPR050062">
    <property type="entry name" value="Pro-tRNA_synthetase"/>
</dbReference>
<evidence type="ECO:0000259" key="13">
    <source>
        <dbReference type="PROSITE" id="PS50862"/>
    </source>
</evidence>
<keyword evidence="7" id="KW-0547">Nucleotide-binding</keyword>
<dbReference type="SUPFAM" id="SSF55681">
    <property type="entry name" value="Class II aaRS and biotin synthetases"/>
    <property type="match status" value="1"/>
</dbReference>
<evidence type="ECO:0000256" key="11">
    <source>
        <dbReference type="ARBA" id="ARBA00029731"/>
    </source>
</evidence>
<dbReference type="InterPro" id="IPR006195">
    <property type="entry name" value="aa-tRNA-synth_II"/>
</dbReference>
<comment type="subunit">
    <text evidence="3">Homodimer.</text>
</comment>
<dbReference type="InterPro" id="IPR036621">
    <property type="entry name" value="Anticodon-bd_dom_sf"/>
</dbReference>
<dbReference type="PANTHER" id="PTHR42753">
    <property type="entry name" value="MITOCHONDRIAL RIBOSOME PROTEIN L39/PROLYL-TRNA LIGASE FAMILY MEMBER"/>
    <property type="match status" value="1"/>
</dbReference>
<dbReference type="Pfam" id="PF03129">
    <property type="entry name" value="HGTP_anticodon"/>
    <property type="match status" value="1"/>
</dbReference>
<evidence type="ECO:0000256" key="6">
    <source>
        <dbReference type="ARBA" id="ARBA00022598"/>
    </source>
</evidence>
<dbReference type="AlphaFoldDB" id="A0AAN7YHQ5"/>
<dbReference type="Gene3D" id="3.30.930.10">
    <property type="entry name" value="Bira Bifunctional Protein, Domain 2"/>
    <property type="match status" value="2"/>
</dbReference>
<dbReference type="GO" id="GO:0005739">
    <property type="term" value="C:mitochondrion"/>
    <property type="evidence" value="ECO:0007669"/>
    <property type="project" value="TreeGrafter"/>
</dbReference>
<name>A0AAN7YHQ5_9PEZI</name>
<evidence type="ECO:0000313" key="15">
    <source>
        <dbReference type="Proteomes" id="UP001310890"/>
    </source>
</evidence>
<proteinExistence type="inferred from homology"/>
<comment type="catalytic activity">
    <reaction evidence="12">
        <text>tRNA(Pro) + L-proline + ATP = L-prolyl-tRNA(Pro) + AMP + diphosphate</text>
        <dbReference type="Rhea" id="RHEA:14305"/>
        <dbReference type="Rhea" id="RHEA-COMP:9700"/>
        <dbReference type="Rhea" id="RHEA-COMP:9702"/>
        <dbReference type="ChEBI" id="CHEBI:30616"/>
        <dbReference type="ChEBI" id="CHEBI:33019"/>
        <dbReference type="ChEBI" id="CHEBI:60039"/>
        <dbReference type="ChEBI" id="CHEBI:78442"/>
        <dbReference type="ChEBI" id="CHEBI:78532"/>
        <dbReference type="ChEBI" id="CHEBI:456215"/>
        <dbReference type="EC" id="6.1.1.15"/>
    </reaction>
</comment>
<dbReference type="EMBL" id="JAVRRL010000015">
    <property type="protein sequence ID" value="KAK5114826.1"/>
    <property type="molecule type" value="Genomic_DNA"/>
</dbReference>
<keyword evidence="9" id="KW-0648">Protein biosynthesis</keyword>
<dbReference type="Gene3D" id="3.40.50.800">
    <property type="entry name" value="Anticodon-binding domain"/>
    <property type="match status" value="1"/>
</dbReference>
<dbReference type="InterPro" id="IPR002316">
    <property type="entry name" value="Pro-tRNA-ligase_IIa"/>
</dbReference>
<feature type="domain" description="Aminoacyl-transfer RNA synthetases class-II family profile" evidence="13">
    <location>
        <begin position="81"/>
        <end position="482"/>
    </location>
</feature>
<evidence type="ECO:0000313" key="14">
    <source>
        <dbReference type="EMBL" id="KAK5114826.1"/>
    </source>
</evidence>
<comment type="similarity">
    <text evidence="2">Belongs to the class-II aminoacyl-tRNA synthetase family.</text>
</comment>
<evidence type="ECO:0000256" key="7">
    <source>
        <dbReference type="ARBA" id="ARBA00022741"/>
    </source>
</evidence>